<comment type="caution">
    <text evidence="1">The sequence shown here is derived from an EMBL/GenBank/DDBJ whole genome shotgun (WGS) entry which is preliminary data.</text>
</comment>
<dbReference type="RefSeq" id="WP_306988361.1">
    <property type="nucleotide sequence ID" value="NZ_JAUSUT010000001.1"/>
</dbReference>
<reference evidence="1 2" key="1">
    <citation type="submission" date="2023-07" db="EMBL/GenBank/DDBJ databases">
        <title>Sequencing the genomes of 1000 actinobacteria strains.</title>
        <authorList>
            <person name="Klenk H.-P."/>
        </authorList>
    </citation>
    <scope>NUCLEOTIDE SEQUENCE [LARGE SCALE GENOMIC DNA]</scope>
    <source>
        <strain evidence="1 2">DSM 45805</strain>
    </source>
</reference>
<accession>A0ABU0EMG6</accession>
<evidence type="ECO:0000313" key="1">
    <source>
        <dbReference type="EMBL" id="MDQ0376486.1"/>
    </source>
</evidence>
<dbReference type="EMBL" id="JAUSUT010000001">
    <property type="protein sequence ID" value="MDQ0376486.1"/>
    <property type="molecule type" value="Genomic_DNA"/>
</dbReference>
<proteinExistence type="predicted"/>
<protein>
    <submittedName>
        <fullName evidence="1">Uncharacterized protein</fullName>
    </submittedName>
</protein>
<organism evidence="1 2">
    <name type="scientific">Amycolatopsis thermophila</name>
    <dbReference type="NCBI Taxonomy" id="206084"/>
    <lineage>
        <taxon>Bacteria</taxon>
        <taxon>Bacillati</taxon>
        <taxon>Actinomycetota</taxon>
        <taxon>Actinomycetes</taxon>
        <taxon>Pseudonocardiales</taxon>
        <taxon>Pseudonocardiaceae</taxon>
        <taxon>Amycolatopsis</taxon>
    </lineage>
</organism>
<gene>
    <name evidence="1" type="ORF">FB470_000480</name>
</gene>
<name>A0ABU0EMG6_9PSEU</name>
<sequence length="185" mass="20834">MPRICVDDCGLKVDQGSLALDWNAVGSDQGTSRVGGWVVNPVGVPDDWLWLTTTMLAYTNDTCQPRRVWCWTEGPHVYTRMAPGNDWNFGITMALSTAGDPAAVRPSDDHAYLRTNHHGLMPAGSINDFAWTFKGPTYSQLVNPGQTLWMRNMWWWFPDEFAPHAINLIKIPWNVLRYVALPVTS</sequence>
<dbReference type="Proteomes" id="UP001229651">
    <property type="component" value="Unassembled WGS sequence"/>
</dbReference>
<keyword evidence="2" id="KW-1185">Reference proteome</keyword>
<evidence type="ECO:0000313" key="2">
    <source>
        <dbReference type="Proteomes" id="UP001229651"/>
    </source>
</evidence>